<evidence type="ECO:0000256" key="1">
    <source>
        <dbReference type="ARBA" id="ARBA00006987"/>
    </source>
</evidence>
<reference evidence="2 3" key="1">
    <citation type="submission" date="2024-03" db="EMBL/GenBank/DDBJ databases">
        <title>Novel species of the genus Variovorax.</title>
        <authorList>
            <person name="Liu Q."/>
            <person name="Xin Y.-H."/>
        </authorList>
    </citation>
    <scope>NUCLEOTIDE SEQUENCE [LARGE SCALE GENOMIC DNA]</scope>
    <source>
        <strain evidence="2 3">KACC 18501</strain>
    </source>
</reference>
<evidence type="ECO:0000313" key="3">
    <source>
        <dbReference type="Proteomes" id="UP001363010"/>
    </source>
</evidence>
<dbReference type="PANTHER" id="PTHR42928">
    <property type="entry name" value="TRICARBOXYLATE-BINDING PROTEIN"/>
    <property type="match status" value="1"/>
</dbReference>
<dbReference type="PIRSF" id="PIRSF017082">
    <property type="entry name" value="YflP"/>
    <property type="match status" value="1"/>
</dbReference>
<evidence type="ECO:0000313" key="2">
    <source>
        <dbReference type="EMBL" id="MEJ8824563.1"/>
    </source>
</evidence>
<dbReference type="EMBL" id="JBBKZV010000014">
    <property type="protein sequence ID" value="MEJ8824563.1"/>
    <property type="molecule type" value="Genomic_DNA"/>
</dbReference>
<dbReference type="PANTHER" id="PTHR42928:SF5">
    <property type="entry name" value="BLR1237 PROTEIN"/>
    <property type="match status" value="1"/>
</dbReference>
<proteinExistence type="inferred from homology"/>
<dbReference type="Proteomes" id="UP001363010">
    <property type="component" value="Unassembled WGS sequence"/>
</dbReference>
<dbReference type="CDD" id="cd13578">
    <property type="entry name" value="PBP2_Bug27"/>
    <property type="match status" value="1"/>
</dbReference>
<dbReference type="RefSeq" id="WP_340365585.1">
    <property type="nucleotide sequence ID" value="NZ_JBBKZV010000014.1"/>
</dbReference>
<dbReference type="InterPro" id="IPR042100">
    <property type="entry name" value="Bug_dom1"/>
</dbReference>
<dbReference type="Gene3D" id="3.40.190.10">
    <property type="entry name" value="Periplasmic binding protein-like II"/>
    <property type="match status" value="1"/>
</dbReference>
<name>A0ABU8W3T3_9BURK</name>
<comment type="caution">
    <text evidence="2">The sequence shown here is derived from an EMBL/GenBank/DDBJ whole genome shotgun (WGS) entry which is preliminary data.</text>
</comment>
<dbReference type="SUPFAM" id="SSF53850">
    <property type="entry name" value="Periplasmic binding protein-like II"/>
    <property type="match status" value="1"/>
</dbReference>
<dbReference type="Pfam" id="PF03401">
    <property type="entry name" value="TctC"/>
    <property type="match status" value="1"/>
</dbReference>
<keyword evidence="3" id="KW-1185">Reference proteome</keyword>
<protein>
    <submittedName>
        <fullName evidence="2">Tripartite tricarboxylate transporter substrate binding protein</fullName>
    </submittedName>
</protein>
<dbReference type="InterPro" id="IPR005064">
    <property type="entry name" value="BUG"/>
</dbReference>
<comment type="similarity">
    <text evidence="1">Belongs to the UPF0065 (bug) family.</text>
</comment>
<dbReference type="Gene3D" id="3.40.190.150">
    <property type="entry name" value="Bordetella uptake gene, domain 1"/>
    <property type="match status" value="1"/>
</dbReference>
<organism evidence="2 3">
    <name type="scientific">Variovorax humicola</name>
    <dbReference type="NCBI Taxonomy" id="1769758"/>
    <lineage>
        <taxon>Bacteria</taxon>
        <taxon>Pseudomonadati</taxon>
        <taxon>Pseudomonadota</taxon>
        <taxon>Betaproteobacteria</taxon>
        <taxon>Burkholderiales</taxon>
        <taxon>Comamonadaceae</taxon>
        <taxon>Variovorax</taxon>
    </lineage>
</organism>
<sequence length="303" mass="31804">MRALGQADYPNKAVRYIVPFPAGGLTDVIARQIGQKTSQLLAQPVVVDNKPGANANLGAELAAKSAPDGYTWLAITLTHAVNQSLFTNLTYSLTKDLTPVAHLANSPLVLVVNAENPANTLAEFLVNAKGKSLNGGSSGNGTPPHLGLELLVLNGKISAQHVPYKGGAPSINDLLGRQLDFIVANLPEAATYIKAGKLRALAVTSAQRHALLPDVPTFAEAGLTGMELENWTGLMMPAGTPGAIVDKVSADAIKAVKLPDVSSRMTGMGFTPTGLGPVEFGRVIEKDIARWREIIKARGIHAD</sequence>
<gene>
    <name evidence="2" type="ORF">WKW80_21415</name>
</gene>
<accession>A0ABU8W3T3</accession>